<dbReference type="OrthoDB" id="193716at2759"/>
<comment type="similarity">
    <text evidence="6">Belongs to the DEAD box helicase family.</text>
</comment>
<dbReference type="AlphaFoldDB" id="A0A6G1LM18"/>
<keyword evidence="5 7" id="KW-0694">RNA-binding</keyword>
<keyword evidence="12" id="KW-1185">Reference proteome</keyword>
<gene>
    <name evidence="11" type="ORF">EJ03DRAFT_371166</name>
</gene>
<keyword evidence="4 6" id="KW-0067">ATP-binding</keyword>
<feature type="region of interest" description="Disordered" evidence="8">
    <location>
        <begin position="654"/>
        <end position="761"/>
    </location>
</feature>
<dbReference type="EMBL" id="ML995811">
    <property type="protein sequence ID" value="KAF2773214.1"/>
    <property type="molecule type" value="Genomic_DNA"/>
</dbReference>
<evidence type="ECO:0000256" key="3">
    <source>
        <dbReference type="ARBA" id="ARBA00022806"/>
    </source>
</evidence>
<feature type="compositionally biased region" description="Gly residues" evidence="8">
    <location>
        <begin position="654"/>
        <end position="696"/>
    </location>
</feature>
<dbReference type="Pfam" id="PF00270">
    <property type="entry name" value="DEAD"/>
    <property type="match status" value="1"/>
</dbReference>
<feature type="domain" description="Helicase ATP-binding" evidence="9">
    <location>
        <begin position="111"/>
        <end position="305"/>
    </location>
</feature>
<comment type="catalytic activity">
    <reaction evidence="7">
        <text>ATP + H2O = ADP + phosphate + H(+)</text>
        <dbReference type="Rhea" id="RHEA:13065"/>
        <dbReference type="ChEBI" id="CHEBI:15377"/>
        <dbReference type="ChEBI" id="CHEBI:15378"/>
        <dbReference type="ChEBI" id="CHEBI:30616"/>
        <dbReference type="ChEBI" id="CHEBI:43474"/>
        <dbReference type="ChEBI" id="CHEBI:456216"/>
        <dbReference type="EC" id="3.6.4.13"/>
    </reaction>
</comment>
<evidence type="ECO:0000256" key="7">
    <source>
        <dbReference type="RuleBase" id="RU365068"/>
    </source>
</evidence>
<dbReference type="EC" id="3.6.4.13" evidence="7"/>
<keyword evidence="3 6" id="KW-0347">Helicase</keyword>
<evidence type="ECO:0000256" key="2">
    <source>
        <dbReference type="ARBA" id="ARBA00022801"/>
    </source>
</evidence>
<evidence type="ECO:0000259" key="10">
    <source>
        <dbReference type="PROSITE" id="PS51194"/>
    </source>
</evidence>
<evidence type="ECO:0000313" key="11">
    <source>
        <dbReference type="EMBL" id="KAF2773214.1"/>
    </source>
</evidence>
<dbReference type="InterPro" id="IPR001650">
    <property type="entry name" value="Helicase_C-like"/>
</dbReference>
<evidence type="ECO:0000256" key="8">
    <source>
        <dbReference type="SAM" id="MobiDB-lite"/>
    </source>
</evidence>
<reference evidence="11" key="1">
    <citation type="journal article" date="2020" name="Stud. Mycol.">
        <title>101 Dothideomycetes genomes: a test case for predicting lifestyles and emergence of pathogens.</title>
        <authorList>
            <person name="Haridas S."/>
            <person name="Albert R."/>
            <person name="Binder M."/>
            <person name="Bloem J."/>
            <person name="Labutti K."/>
            <person name="Salamov A."/>
            <person name="Andreopoulos B."/>
            <person name="Baker S."/>
            <person name="Barry K."/>
            <person name="Bills G."/>
            <person name="Bluhm B."/>
            <person name="Cannon C."/>
            <person name="Castanera R."/>
            <person name="Culley D."/>
            <person name="Daum C."/>
            <person name="Ezra D."/>
            <person name="Gonzalez J."/>
            <person name="Henrissat B."/>
            <person name="Kuo A."/>
            <person name="Liang C."/>
            <person name="Lipzen A."/>
            <person name="Lutzoni F."/>
            <person name="Magnuson J."/>
            <person name="Mondo S."/>
            <person name="Nolan M."/>
            <person name="Ohm R."/>
            <person name="Pangilinan J."/>
            <person name="Park H.-J."/>
            <person name="Ramirez L."/>
            <person name="Alfaro M."/>
            <person name="Sun H."/>
            <person name="Tritt A."/>
            <person name="Yoshinaga Y."/>
            <person name="Zwiers L.-H."/>
            <person name="Turgeon B."/>
            <person name="Goodwin S."/>
            <person name="Spatafora J."/>
            <person name="Crous P."/>
            <person name="Grigoriev I."/>
        </authorList>
    </citation>
    <scope>NUCLEOTIDE SEQUENCE</scope>
    <source>
        <strain evidence="11">CBS 116005</strain>
    </source>
</reference>
<comment type="domain">
    <text evidence="7">The Q motif is unique to and characteristic of the DEAD box family of RNA helicases and controls ATP binding and hydrolysis.</text>
</comment>
<dbReference type="GO" id="GO:0003723">
    <property type="term" value="F:RNA binding"/>
    <property type="evidence" value="ECO:0007669"/>
    <property type="project" value="UniProtKB-UniRule"/>
</dbReference>
<dbReference type="CDD" id="cd18787">
    <property type="entry name" value="SF2_C_DEAD"/>
    <property type="match status" value="1"/>
</dbReference>
<dbReference type="InterPro" id="IPR000629">
    <property type="entry name" value="RNA-helicase_DEAD-box_CS"/>
</dbReference>
<organism evidence="11 12">
    <name type="scientific">Teratosphaeria nubilosa</name>
    <dbReference type="NCBI Taxonomy" id="161662"/>
    <lineage>
        <taxon>Eukaryota</taxon>
        <taxon>Fungi</taxon>
        <taxon>Dikarya</taxon>
        <taxon>Ascomycota</taxon>
        <taxon>Pezizomycotina</taxon>
        <taxon>Dothideomycetes</taxon>
        <taxon>Dothideomycetidae</taxon>
        <taxon>Mycosphaerellales</taxon>
        <taxon>Teratosphaeriaceae</taxon>
        <taxon>Teratosphaeria</taxon>
    </lineage>
</organism>
<dbReference type="Gene3D" id="3.40.50.300">
    <property type="entry name" value="P-loop containing nucleotide triphosphate hydrolases"/>
    <property type="match status" value="2"/>
</dbReference>
<feature type="compositionally biased region" description="Polar residues" evidence="8">
    <location>
        <begin position="382"/>
        <end position="405"/>
    </location>
</feature>
<evidence type="ECO:0000256" key="4">
    <source>
        <dbReference type="ARBA" id="ARBA00022840"/>
    </source>
</evidence>
<evidence type="ECO:0000256" key="6">
    <source>
        <dbReference type="RuleBase" id="RU000492"/>
    </source>
</evidence>
<dbReference type="SMART" id="SM00487">
    <property type="entry name" value="DEXDc"/>
    <property type="match status" value="1"/>
</dbReference>
<feature type="region of interest" description="Disordered" evidence="8">
    <location>
        <begin position="382"/>
        <end position="407"/>
    </location>
</feature>
<feature type="compositionally biased region" description="Gly residues" evidence="8">
    <location>
        <begin position="727"/>
        <end position="751"/>
    </location>
</feature>
<dbReference type="PROSITE" id="PS51194">
    <property type="entry name" value="HELICASE_CTER"/>
    <property type="match status" value="1"/>
</dbReference>
<dbReference type="GO" id="GO:0016787">
    <property type="term" value="F:hydrolase activity"/>
    <property type="evidence" value="ECO:0007669"/>
    <property type="project" value="UniProtKB-KW"/>
</dbReference>
<evidence type="ECO:0000256" key="5">
    <source>
        <dbReference type="ARBA" id="ARBA00022884"/>
    </source>
</evidence>
<dbReference type="SUPFAM" id="SSF52540">
    <property type="entry name" value="P-loop containing nucleoside triphosphate hydrolases"/>
    <property type="match status" value="1"/>
</dbReference>
<evidence type="ECO:0000256" key="1">
    <source>
        <dbReference type="ARBA" id="ARBA00022741"/>
    </source>
</evidence>
<keyword evidence="2 6" id="KW-0378">Hydrolase</keyword>
<dbReference type="SMART" id="SM00490">
    <property type="entry name" value="HELICc"/>
    <property type="match status" value="1"/>
</dbReference>
<dbReference type="Proteomes" id="UP000799436">
    <property type="component" value="Unassembled WGS sequence"/>
</dbReference>
<dbReference type="InterPro" id="IPR014001">
    <property type="entry name" value="Helicase_ATP-bd"/>
</dbReference>
<keyword evidence="1 6" id="KW-0547">Nucleotide-binding</keyword>
<dbReference type="InterPro" id="IPR027417">
    <property type="entry name" value="P-loop_NTPase"/>
</dbReference>
<evidence type="ECO:0000259" key="9">
    <source>
        <dbReference type="PROSITE" id="PS51192"/>
    </source>
</evidence>
<feature type="compositionally biased region" description="Basic and acidic residues" evidence="8">
    <location>
        <begin position="717"/>
        <end position="726"/>
    </location>
</feature>
<protein>
    <recommendedName>
        <fullName evidence="7">ATP-dependent RNA helicase</fullName>
        <ecNumber evidence="7">3.6.4.13</ecNumber>
    </recommendedName>
</protein>
<dbReference type="PANTHER" id="PTHR24031">
    <property type="entry name" value="RNA HELICASE"/>
    <property type="match status" value="1"/>
</dbReference>
<dbReference type="Pfam" id="PF00271">
    <property type="entry name" value="Helicase_C"/>
    <property type="match status" value="1"/>
</dbReference>
<accession>A0A6G1LM18</accession>
<proteinExistence type="inferred from homology"/>
<dbReference type="PROSITE" id="PS51192">
    <property type="entry name" value="HELICASE_ATP_BIND_1"/>
    <property type="match status" value="1"/>
</dbReference>
<evidence type="ECO:0000313" key="12">
    <source>
        <dbReference type="Proteomes" id="UP000799436"/>
    </source>
</evidence>
<dbReference type="InterPro" id="IPR011545">
    <property type="entry name" value="DEAD/DEAH_box_helicase_dom"/>
</dbReference>
<feature type="compositionally biased region" description="Gly residues" evidence="8">
    <location>
        <begin position="705"/>
        <end position="716"/>
    </location>
</feature>
<comment type="function">
    <text evidence="7">RNA helicase.</text>
</comment>
<dbReference type="PROSITE" id="PS00039">
    <property type="entry name" value="DEAD_ATP_HELICASE"/>
    <property type="match status" value="1"/>
</dbReference>
<feature type="domain" description="Helicase C-terminal" evidence="10">
    <location>
        <begin position="339"/>
        <end position="526"/>
    </location>
</feature>
<name>A0A6G1LM18_9PEZI</name>
<dbReference type="GO" id="GO:0003724">
    <property type="term" value="F:RNA helicase activity"/>
    <property type="evidence" value="ECO:0007669"/>
    <property type="project" value="UniProtKB-EC"/>
</dbReference>
<dbReference type="CDD" id="cd17964">
    <property type="entry name" value="DEADc_MSS116"/>
    <property type="match status" value="1"/>
</dbReference>
<sequence>MRRTIQRCSTLVPRALSTPSISSPNHALRCNTVARTLPLSRQAYRSLHQTSILCQQAAAAQQAAPAQDGENGKVTRFADLERNGIIHPTVVRTLTQGMGLETMTEVQAATINEALRGTDIIAQAKTGTGKTIGFLLPVLQNILKLDPELARPDFSRQGPRTTADDIRALIISPTRELAEQIATEARRLVQGTSIVVQTAVGGTQKSAGLRAIQRQGCHILVGTPGRLKDILSDSYTRVEAPDLSALVFDEADRLLDQGFWPEIQEIIRLLPTPAEKDRQTLMFSATVPREVVDLVRSTLKPGFKFVKTVRDDEEPTHQRVPQKIVTVRGFENKLPALIELIQQGIEASKQPGGRPFKAIVYYNSTAEVALAASSLRALRPANQDNADNNAGSPFSANSRSGSHPWSPTRIYSIHAQLAQDRRTRAADSFRRAESAILISSDVTARGMDFPNVTHVIQMAVPPSQEQYVHRIGRTARAGKEGEGWLLVTPEEARETRSRLRRLPMKPSGELKSADIDLTNPGKASVETVNILNMLRVAMPTVPYEEKQKVYLALLGVYGWYSDKFHLVESMNNLAKYGWAMSEPPEIPPGLVGRLRLNGTDIRVGSSMFNDANRSDRGGFGGGRGGGFGGGRGGGFGGGRGGGFGGGRGGGFGGGRGGGFGGGQGGRFGGGQGGTFGGGQGGGLGGGGRGGFGGGDRYQGNDKFGGRSGGGGGGFGARGDRYGDRAGGRGGFGGRSGGYEGGRGGPGGYSGRRGGDADPFAS</sequence>
<dbReference type="GO" id="GO:0005524">
    <property type="term" value="F:ATP binding"/>
    <property type="evidence" value="ECO:0007669"/>
    <property type="project" value="UniProtKB-UniRule"/>
</dbReference>